<evidence type="ECO:0000313" key="2">
    <source>
        <dbReference type="Proteomes" id="UP000472355"/>
    </source>
</evidence>
<sequence>MFKQLSLFSDIPKIGQKIYTVYADKAMQGIVTKIDYKYIYFKLKNGITGHGSINNLGISIFKSKEEANLEGYL</sequence>
<dbReference type="EMBL" id="SGKU01000039">
    <property type="protein sequence ID" value="NFA43449.1"/>
    <property type="molecule type" value="Genomic_DNA"/>
</dbReference>
<proteinExistence type="predicted"/>
<organism evidence="1 2">
    <name type="scientific">Clostridium botulinum</name>
    <dbReference type="NCBI Taxonomy" id="1491"/>
    <lineage>
        <taxon>Bacteria</taxon>
        <taxon>Bacillati</taxon>
        <taxon>Bacillota</taxon>
        <taxon>Clostridia</taxon>
        <taxon>Eubacteriales</taxon>
        <taxon>Clostridiaceae</taxon>
        <taxon>Clostridium</taxon>
    </lineage>
</organism>
<name>A0A6M0SRQ0_CLOBO</name>
<protein>
    <submittedName>
        <fullName evidence="1">Uncharacterized protein</fullName>
    </submittedName>
</protein>
<dbReference type="Proteomes" id="UP000472355">
    <property type="component" value="Unassembled WGS sequence"/>
</dbReference>
<evidence type="ECO:0000313" key="1">
    <source>
        <dbReference type="EMBL" id="NFA43449.1"/>
    </source>
</evidence>
<accession>A0A6M0SRQ0</accession>
<comment type="caution">
    <text evidence="1">The sequence shown here is derived from an EMBL/GenBank/DDBJ whole genome shotgun (WGS) entry which is preliminary data.</text>
</comment>
<reference evidence="1 2" key="1">
    <citation type="submission" date="2019-02" db="EMBL/GenBank/DDBJ databases">
        <title>Genome sequencing of Clostridium botulinum clinical isolates.</title>
        <authorList>
            <person name="Brunt J."/>
            <person name="Van Vliet A.H.M."/>
            <person name="Stringer S.C."/>
            <person name="Grant K.A."/>
            <person name="Carter A.C."/>
            <person name="Peck M.W."/>
        </authorList>
    </citation>
    <scope>NUCLEOTIDE SEQUENCE [LARGE SCALE GENOMIC DNA]</scope>
    <source>
        <strain evidence="1 2">H113700579</strain>
    </source>
</reference>
<gene>
    <name evidence="1" type="ORF">EXM65_12905</name>
</gene>
<dbReference type="AlphaFoldDB" id="A0A6M0SRQ0"/>